<protein>
    <submittedName>
        <fullName evidence="2">Krueppel-like factor 5</fullName>
    </submittedName>
</protein>
<dbReference type="EMBL" id="JASSZA010000001">
    <property type="protein sequence ID" value="KAK2118908.1"/>
    <property type="molecule type" value="Genomic_DNA"/>
</dbReference>
<evidence type="ECO:0000313" key="3">
    <source>
        <dbReference type="Proteomes" id="UP001266305"/>
    </source>
</evidence>
<evidence type="ECO:0000256" key="1">
    <source>
        <dbReference type="SAM" id="MobiDB-lite"/>
    </source>
</evidence>
<dbReference type="Proteomes" id="UP001266305">
    <property type="component" value="Unassembled WGS sequence"/>
</dbReference>
<name>A0ABQ9WBA3_SAGOE</name>
<evidence type="ECO:0000313" key="2">
    <source>
        <dbReference type="EMBL" id="KAK2118908.1"/>
    </source>
</evidence>
<sequence length="50" mass="5378">DEPEFAQLKPVLSAVNPARDAALFPGAELKQPHHRRQAPQPAQPPVAASQ</sequence>
<feature type="non-terminal residue" evidence="2">
    <location>
        <position position="1"/>
    </location>
</feature>
<accession>A0ABQ9WBA3</accession>
<keyword evidence="3" id="KW-1185">Reference proteome</keyword>
<comment type="caution">
    <text evidence="2">The sequence shown here is derived from an EMBL/GenBank/DDBJ whole genome shotgun (WGS) entry which is preliminary data.</text>
</comment>
<proteinExistence type="predicted"/>
<organism evidence="2 3">
    <name type="scientific">Saguinus oedipus</name>
    <name type="common">Cotton-top tamarin</name>
    <name type="synonym">Oedipomidas oedipus</name>
    <dbReference type="NCBI Taxonomy" id="9490"/>
    <lineage>
        <taxon>Eukaryota</taxon>
        <taxon>Metazoa</taxon>
        <taxon>Chordata</taxon>
        <taxon>Craniata</taxon>
        <taxon>Vertebrata</taxon>
        <taxon>Euteleostomi</taxon>
        <taxon>Mammalia</taxon>
        <taxon>Eutheria</taxon>
        <taxon>Euarchontoglires</taxon>
        <taxon>Primates</taxon>
        <taxon>Haplorrhini</taxon>
        <taxon>Platyrrhini</taxon>
        <taxon>Cebidae</taxon>
        <taxon>Callitrichinae</taxon>
        <taxon>Saguinus</taxon>
    </lineage>
</organism>
<reference evidence="2 3" key="1">
    <citation type="submission" date="2023-05" db="EMBL/GenBank/DDBJ databases">
        <title>B98-5 Cell Line De Novo Hybrid Assembly: An Optical Mapping Approach.</title>
        <authorList>
            <person name="Kananen K."/>
            <person name="Auerbach J.A."/>
            <person name="Kautto E."/>
            <person name="Blachly J.S."/>
        </authorList>
    </citation>
    <scope>NUCLEOTIDE SEQUENCE [LARGE SCALE GENOMIC DNA]</scope>
    <source>
        <strain evidence="2">B95-8</strain>
        <tissue evidence="2">Cell line</tissue>
    </source>
</reference>
<feature type="region of interest" description="Disordered" evidence="1">
    <location>
        <begin position="25"/>
        <end position="50"/>
    </location>
</feature>
<gene>
    <name evidence="2" type="primary">KLF5_1</name>
    <name evidence="2" type="ORF">P7K49_000294</name>
</gene>